<dbReference type="GO" id="GO:0008408">
    <property type="term" value="F:3'-5' exonuclease activity"/>
    <property type="evidence" value="ECO:0007669"/>
    <property type="project" value="TreeGrafter"/>
</dbReference>
<reference evidence="3 4" key="1">
    <citation type="submission" date="2018-12" db="EMBL/GenBank/DDBJ databases">
        <title>Corynebacterium sanguinis sp. nov., a clinically-associated and environmental corynebacterium.</title>
        <authorList>
            <person name="Gonzales-Siles L."/>
            <person name="Jaen-Luchoro D."/>
            <person name="Cardew S."/>
            <person name="Inganas E."/>
            <person name="Ohlen M."/>
            <person name="Jensie-Markopolous S."/>
            <person name="Pinyeiro-Iglesias B."/>
            <person name="Molin K."/>
            <person name="Skovbjerg S."/>
            <person name="Svensson-Stadler L."/>
            <person name="Funke G."/>
            <person name="Moore E.R.B."/>
        </authorList>
    </citation>
    <scope>NUCLEOTIDE SEQUENCE [LARGE SCALE GENOMIC DNA]</scope>
    <source>
        <strain evidence="3 4">58734</strain>
    </source>
</reference>
<dbReference type="Gene3D" id="3.30.420.10">
    <property type="entry name" value="Ribonuclease H-like superfamily/Ribonuclease H"/>
    <property type="match status" value="1"/>
</dbReference>
<reference evidence="2 5" key="2">
    <citation type="submission" date="2020-07" db="EMBL/GenBank/DDBJ databases">
        <authorList>
            <person name="Khare M."/>
        </authorList>
    </citation>
    <scope>NUCLEOTIDE SEQUENCE [LARGE SCALE GENOMIC DNA]</scope>
    <source>
        <strain evidence="2 5">P8776</strain>
    </source>
</reference>
<evidence type="ECO:0000259" key="1">
    <source>
        <dbReference type="SMART" id="SM00479"/>
    </source>
</evidence>
<protein>
    <submittedName>
        <fullName evidence="3">DNA polymerase III subunit epsilon</fullName>
    </submittedName>
</protein>
<dbReference type="InterPro" id="IPR013520">
    <property type="entry name" value="Ribonucl_H"/>
</dbReference>
<dbReference type="EMBL" id="RXIR01000016">
    <property type="protein sequence ID" value="TVS27904.1"/>
    <property type="molecule type" value="Genomic_DNA"/>
</dbReference>
<dbReference type="SMART" id="SM00479">
    <property type="entry name" value="EXOIII"/>
    <property type="match status" value="1"/>
</dbReference>
<evidence type="ECO:0000313" key="3">
    <source>
        <dbReference type="EMBL" id="TVS27904.1"/>
    </source>
</evidence>
<evidence type="ECO:0000313" key="5">
    <source>
        <dbReference type="Proteomes" id="UP000580709"/>
    </source>
</evidence>
<dbReference type="RefSeq" id="WP_136649957.1">
    <property type="nucleotide sequence ID" value="NZ_CP038157.1"/>
</dbReference>
<sequence>MRPAVYIPTREALHAPEFVTVDFETANRLSPASACQVALVKVAGDRVVDQLVTYLRPPEEYIRFDFTYIHGIERGDVEQAPTWYDIADDVHALVGELPVWAHNAPFDAAVWRALDAYYFTGTFPAQFYCTCRTARRLIPGLRDYRLPTVAAYCAPTFDLVHHTADSDALACAHIVGKLRRSSYLHSALS</sequence>
<dbReference type="Pfam" id="PF00929">
    <property type="entry name" value="RNase_T"/>
    <property type="match status" value="1"/>
</dbReference>
<organism evidence="3 4">
    <name type="scientific">Corynebacterium sanguinis</name>
    <dbReference type="NCBI Taxonomy" id="2594913"/>
    <lineage>
        <taxon>Bacteria</taxon>
        <taxon>Bacillati</taxon>
        <taxon>Actinomycetota</taxon>
        <taxon>Actinomycetes</taxon>
        <taxon>Mycobacteriales</taxon>
        <taxon>Corynebacteriaceae</taxon>
        <taxon>Corynebacterium</taxon>
    </lineage>
</organism>
<gene>
    <name evidence="3" type="ORF">EKI59_08095</name>
    <name evidence="2" type="ORF">H0H28_08850</name>
</gene>
<dbReference type="InterPro" id="IPR036397">
    <property type="entry name" value="RNaseH_sf"/>
</dbReference>
<dbReference type="PANTHER" id="PTHR30231:SF42">
    <property type="entry name" value="EXONUCLEASE"/>
    <property type="match status" value="1"/>
</dbReference>
<dbReference type="OrthoDB" id="9803913at2"/>
<dbReference type="Proteomes" id="UP000336646">
    <property type="component" value="Unassembled WGS sequence"/>
</dbReference>
<dbReference type="SUPFAM" id="SSF53098">
    <property type="entry name" value="Ribonuclease H-like"/>
    <property type="match status" value="1"/>
</dbReference>
<evidence type="ECO:0000313" key="2">
    <source>
        <dbReference type="EMBL" id="MBA4505423.1"/>
    </source>
</evidence>
<feature type="domain" description="Exonuclease" evidence="1">
    <location>
        <begin position="17"/>
        <end position="184"/>
    </location>
</feature>
<proteinExistence type="predicted"/>
<dbReference type="Proteomes" id="UP000580709">
    <property type="component" value="Unassembled WGS sequence"/>
</dbReference>
<dbReference type="GO" id="GO:0005829">
    <property type="term" value="C:cytosol"/>
    <property type="evidence" value="ECO:0007669"/>
    <property type="project" value="TreeGrafter"/>
</dbReference>
<dbReference type="EMBL" id="JACEOR010000378">
    <property type="protein sequence ID" value="MBA4505423.1"/>
    <property type="molecule type" value="Genomic_DNA"/>
</dbReference>
<accession>A0A6C1U0V3</accession>
<dbReference type="GeneID" id="74900829"/>
<keyword evidence="5" id="KW-1185">Reference proteome</keyword>
<dbReference type="PANTHER" id="PTHR30231">
    <property type="entry name" value="DNA POLYMERASE III SUBUNIT EPSILON"/>
    <property type="match status" value="1"/>
</dbReference>
<comment type="caution">
    <text evidence="3">The sequence shown here is derived from an EMBL/GenBank/DDBJ whole genome shotgun (WGS) entry which is preliminary data.</text>
</comment>
<dbReference type="InterPro" id="IPR012337">
    <property type="entry name" value="RNaseH-like_sf"/>
</dbReference>
<dbReference type="AlphaFoldDB" id="A0A6C1U0V3"/>
<evidence type="ECO:0000313" key="4">
    <source>
        <dbReference type="Proteomes" id="UP000336646"/>
    </source>
</evidence>
<name>A0A6C1U0V3_9CORY</name>
<dbReference type="GO" id="GO:0003676">
    <property type="term" value="F:nucleic acid binding"/>
    <property type="evidence" value="ECO:0007669"/>
    <property type="project" value="InterPro"/>
</dbReference>